<accession>A0A813Y6F2</accession>
<dbReference type="EMBL" id="CAJNOC010001635">
    <property type="protein sequence ID" value="CAF0880083.1"/>
    <property type="molecule type" value="Genomic_DNA"/>
</dbReference>
<name>A0A813Y6F2_9BILA</name>
<keyword evidence="1" id="KW-0472">Membrane</keyword>
<dbReference type="Pfam" id="PF06979">
    <property type="entry name" value="TMEM70"/>
    <property type="match status" value="1"/>
</dbReference>
<proteinExistence type="predicted"/>
<protein>
    <submittedName>
        <fullName evidence="2">Uncharacterized protein</fullName>
    </submittedName>
</protein>
<reference evidence="2" key="1">
    <citation type="submission" date="2021-02" db="EMBL/GenBank/DDBJ databases">
        <authorList>
            <person name="Nowell W R."/>
        </authorList>
    </citation>
    <scope>NUCLEOTIDE SEQUENCE</scope>
    <source>
        <strain evidence="2">Ploen Becks lab</strain>
    </source>
</reference>
<keyword evidence="1" id="KW-0812">Transmembrane</keyword>
<comment type="caution">
    <text evidence="2">The sequence shown here is derived from an EMBL/GenBank/DDBJ whole genome shotgun (WGS) entry which is preliminary data.</text>
</comment>
<dbReference type="PANTHER" id="PTHR14549:SF2">
    <property type="entry name" value="TRANSMEMBRANE PROTEIN 223"/>
    <property type="match status" value="1"/>
</dbReference>
<evidence type="ECO:0000313" key="2">
    <source>
        <dbReference type="EMBL" id="CAF0880083.1"/>
    </source>
</evidence>
<dbReference type="InterPro" id="IPR026100">
    <property type="entry name" value="Tmem223"/>
</dbReference>
<dbReference type="OrthoDB" id="9980745at2759"/>
<dbReference type="InterPro" id="IPR045325">
    <property type="entry name" value="TMEM70/TMEM186/TMEM223"/>
</dbReference>
<feature type="transmembrane region" description="Helical" evidence="1">
    <location>
        <begin position="64"/>
        <end position="86"/>
    </location>
</feature>
<feature type="transmembrane region" description="Helical" evidence="1">
    <location>
        <begin position="114"/>
        <end position="137"/>
    </location>
</feature>
<dbReference type="AlphaFoldDB" id="A0A813Y6F2"/>
<sequence length="222" mass="25079">LFTINQNNSFLTRIKLNTQPKRSNTAQAESEPTNIINILQKKLTENKSKNILVYSCNSGGSIRVNILGVIGSVILLGASYNTWYIFSSFRFKNRKIDSESGFLSGILNIIGSEYFKIALCSTTALIGISILIVTMFFTSRSVNKLYLLKGGHGLGIVTDGVFGREMKFVLDMEKTTFNATRKSRTSQVTFKNKKHFSYFLMNNIEGVYHEKEIFDHVICTKR</sequence>
<evidence type="ECO:0000313" key="3">
    <source>
        <dbReference type="Proteomes" id="UP000663879"/>
    </source>
</evidence>
<dbReference type="Proteomes" id="UP000663879">
    <property type="component" value="Unassembled WGS sequence"/>
</dbReference>
<organism evidence="2 3">
    <name type="scientific">Brachionus calyciflorus</name>
    <dbReference type="NCBI Taxonomy" id="104777"/>
    <lineage>
        <taxon>Eukaryota</taxon>
        <taxon>Metazoa</taxon>
        <taxon>Spiralia</taxon>
        <taxon>Gnathifera</taxon>
        <taxon>Rotifera</taxon>
        <taxon>Eurotatoria</taxon>
        <taxon>Monogononta</taxon>
        <taxon>Pseudotrocha</taxon>
        <taxon>Ploima</taxon>
        <taxon>Brachionidae</taxon>
        <taxon>Brachionus</taxon>
    </lineage>
</organism>
<dbReference type="PANTHER" id="PTHR14549">
    <property type="entry name" value="TRANSMEMBRANE PROTEIN 223"/>
    <property type="match status" value="1"/>
</dbReference>
<evidence type="ECO:0000256" key="1">
    <source>
        <dbReference type="SAM" id="Phobius"/>
    </source>
</evidence>
<gene>
    <name evidence="2" type="ORF">OXX778_LOCUS10369</name>
</gene>
<feature type="non-terminal residue" evidence="2">
    <location>
        <position position="1"/>
    </location>
</feature>
<dbReference type="GO" id="GO:0005739">
    <property type="term" value="C:mitochondrion"/>
    <property type="evidence" value="ECO:0007669"/>
    <property type="project" value="TreeGrafter"/>
</dbReference>
<keyword evidence="3" id="KW-1185">Reference proteome</keyword>
<keyword evidence="1" id="KW-1133">Transmembrane helix</keyword>